<reference evidence="2 3" key="1">
    <citation type="journal article" date="2023" name="Plants (Basel)">
        <title>Bridging the Gap: Combining Genomics and Transcriptomics Approaches to Understand Stylosanthes scabra, an Orphan Legume from the Brazilian Caatinga.</title>
        <authorList>
            <person name="Ferreira-Neto J.R.C."/>
            <person name="da Silva M.D."/>
            <person name="Binneck E."/>
            <person name="de Melo N.F."/>
            <person name="da Silva R.H."/>
            <person name="de Melo A.L.T.M."/>
            <person name="Pandolfi V."/>
            <person name="Bustamante F.O."/>
            <person name="Brasileiro-Vidal A.C."/>
            <person name="Benko-Iseppon A.M."/>
        </authorList>
    </citation>
    <scope>NUCLEOTIDE SEQUENCE [LARGE SCALE GENOMIC DNA]</scope>
    <source>
        <tissue evidence="2">Leaves</tissue>
    </source>
</reference>
<evidence type="ECO:0000313" key="3">
    <source>
        <dbReference type="Proteomes" id="UP001341840"/>
    </source>
</evidence>
<feature type="compositionally biased region" description="Basic and acidic residues" evidence="1">
    <location>
        <begin position="7"/>
        <end position="42"/>
    </location>
</feature>
<name>A0ABU6WX29_9FABA</name>
<keyword evidence="3" id="KW-1185">Reference proteome</keyword>
<comment type="caution">
    <text evidence="2">The sequence shown here is derived from an EMBL/GenBank/DDBJ whole genome shotgun (WGS) entry which is preliminary data.</text>
</comment>
<sequence>MVLEVGSHPKEKSRETYEPLRHNEERTRARGKQSTREARTFRPLEFGASVPDIGPRRPKSITDIPHSTCFITAQSLPDLKTA</sequence>
<feature type="region of interest" description="Disordered" evidence="1">
    <location>
        <begin position="1"/>
        <end position="63"/>
    </location>
</feature>
<protein>
    <submittedName>
        <fullName evidence="2">Uncharacterized protein</fullName>
    </submittedName>
</protein>
<evidence type="ECO:0000256" key="1">
    <source>
        <dbReference type="SAM" id="MobiDB-lite"/>
    </source>
</evidence>
<evidence type="ECO:0000313" key="2">
    <source>
        <dbReference type="EMBL" id="MED6190486.1"/>
    </source>
</evidence>
<feature type="non-terminal residue" evidence="2">
    <location>
        <position position="82"/>
    </location>
</feature>
<dbReference type="EMBL" id="JASCZI010185417">
    <property type="protein sequence ID" value="MED6190486.1"/>
    <property type="molecule type" value="Genomic_DNA"/>
</dbReference>
<organism evidence="2 3">
    <name type="scientific">Stylosanthes scabra</name>
    <dbReference type="NCBI Taxonomy" id="79078"/>
    <lineage>
        <taxon>Eukaryota</taxon>
        <taxon>Viridiplantae</taxon>
        <taxon>Streptophyta</taxon>
        <taxon>Embryophyta</taxon>
        <taxon>Tracheophyta</taxon>
        <taxon>Spermatophyta</taxon>
        <taxon>Magnoliopsida</taxon>
        <taxon>eudicotyledons</taxon>
        <taxon>Gunneridae</taxon>
        <taxon>Pentapetalae</taxon>
        <taxon>rosids</taxon>
        <taxon>fabids</taxon>
        <taxon>Fabales</taxon>
        <taxon>Fabaceae</taxon>
        <taxon>Papilionoideae</taxon>
        <taxon>50 kb inversion clade</taxon>
        <taxon>dalbergioids sensu lato</taxon>
        <taxon>Dalbergieae</taxon>
        <taxon>Pterocarpus clade</taxon>
        <taxon>Stylosanthes</taxon>
    </lineage>
</organism>
<proteinExistence type="predicted"/>
<gene>
    <name evidence="2" type="ORF">PIB30_106355</name>
</gene>
<accession>A0ABU6WX29</accession>
<dbReference type="Proteomes" id="UP001341840">
    <property type="component" value="Unassembled WGS sequence"/>
</dbReference>